<sequence length="103" mass="12261">MLDKATFVSVFLQKLAKLPVGHCLDVRTYKRNRSVVFRKETSERYFVRQDGFFVDTLEIEHSEMRKFLKKVLKQEFPRSTKIRVYDLGPCDVHQAQHMGRKKV</sequence>
<dbReference type="HOGENOM" id="CLU_174016_0_0_7"/>
<keyword evidence="2" id="KW-1185">Reference proteome</keyword>
<dbReference type="AlphaFoldDB" id="C8X557"/>
<evidence type="ECO:0000313" key="2">
    <source>
        <dbReference type="Proteomes" id="UP000001052"/>
    </source>
</evidence>
<dbReference type="KEGG" id="drt:Dret_2270"/>
<reference evidence="2" key="1">
    <citation type="submission" date="2009-09" db="EMBL/GenBank/DDBJ databases">
        <title>The complete chromosome of Desulfohalobium retbaense DSM 5692.</title>
        <authorList>
            <consortium name="US DOE Joint Genome Institute (JGI-PGF)"/>
            <person name="Lucas S."/>
            <person name="Copeland A."/>
            <person name="Lapidus A."/>
            <person name="Glavina del Rio T."/>
            <person name="Dalin E."/>
            <person name="Tice H."/>
            <person name="Bruce D."/>
            <person name="Goodwin L."/>
            <person name="Pitluck S."/>
            <person name="Kyrpides N."/>
            <person name="Mavromatis K."/>
            <person name="Ivanova N."/>
            <person name="Mikhailova N."/>
            <person name="Munk A.C."/>
            <person name="Brettin T."/>
            <person name="Detter J.C."/>
            <person name="Han C."/>
            <person name="Tapia R."/>
            <person name="Larimer F."/>
            <person name="Land M."/>
            <person name="Hauser L."/>
            <person name="Markowitz V."/>
            <person name="Cheng J.-F."/>
            <person name="Hugenholtz P."/>
            <person name="Woyke T."/>
            <person name="Wu D."/>
            <person name="Spring S."/>
            <person name="Klenk H.-P."/>
            <person name="Eisen J.A."/>
        </authorList>
    </citation>
    <scope>NUCLEOTIDE SEQUENCE [LARGE SCALE GENOMIC DNA]</scope>
    <source>
        <strain evidence="2">DSM 5692</strain>
    </source>
</reference>
<dbReference type="eggNOG" id="ENOG5034A8W">
    <property type="taxonomic scope" value="Bacteria"/>
</dbReference>
<evidence type="ECO:0000313" key="1">
    <source>
        <dbReference type="EMBL" id="ACV69554.1"/>
    </source>
</evidence>
<reference evidence="1 2" key="2">
    <citation type="journal article" date="2010" name="Stand. Genomic Sci.">
        <title>Complete genome sequence of Desulfohalobium retbaense type strain (HR(100)).</title>
        <authorList>
            <person name="Spring S."/>
            <person name="Nolan M."/>
            <person name="Lapidus A."/>
            <person name="Glavina Del Rio T."/>
            <person name="Copeland A."/>
            <person name="Tice H."/>
            <person name="Cheng J.F."/>
            <person name="Lucas S."/>
            <person name="Land M."/>
            <person name="Chen F."/>
            <person name="Bruce D."/>
            <person name="Goodwin L."/>
            <person name="Pitluck S."/>
            <person name="Ivanova N."/>
            <person name="Mavromatis K."/>
            <person name="Mikhailova N."/>
            <person name="Pati A."/>
            <person name="Chen A."/>
            <person name="Palaniappan K."/>
            <person name="Hauser L."/>
            <person name="Chang Y.J."/>
            <person name="Jeffries C.D."/>
            <person name="Munk C."/>
            <person name="Kiss H."/>
            <person name="Chain P."/>
            <person name="Han C."/>
            <person name="Brettin T."/>
            <person name="Detter J.C."/>
            <person name="Schuler E."/>
            <person name="Goker M."/>
            <person name="Rohde M."/>
            <person name="Bristow J."/>
            <person name="Eisen J.A."/>
            <person name="Markowitz V."/>
            <person name="Hugenholtz P."/>
            <person name="Kyrpides N.C."/>
            <person name="Klenk H.P."/>
        </authorList>
    </citation>
    <scope>NUCLEOTIDE SEQUENCE [LARGE SCALE GENOMIC DNA]</scope>
    <source>
        <strain evidence="1 2">DSM 5692</strain>
    </source>
</reference>
<dbReference type="EMBL" id="CP001734">
    <property type="protein sequence ID" value="ACV69554.1"/>
    <property type="molecule type" value="Genomic_DNA"/>
</dbReference>
<organism evidence="1 2">
    <name type="scientific">Desulfohalobium retbaense (strain ATCC 49708 / DSM 5692 / JCM 16813 / HR100)</name>
    <dbReference type="NCBI Taxonomy" id="485915"/>
    <lineage>
        <taxon>Bacteria</taxon>
        <taxon>Pseudomonadati</taxon>
        <taxon>Thermodesulfobacteriota</taxon>
        <taxon>Desulfovibrionia</taxon>
        <taxon>Desulfovibrionales</taxon>
        <taxon>Desulfohalobiaceae</taxon>
        <taxon>Desulfohalobium</taxon>
    </lineage>
</organism>
<accession>C8X557</accession>
<dbReference type="RefSeq" id="WP_015752695.1">
    <property type="nucleotide sequence ID" value="NC_013223.1"/>
</dbReference>
<name>C8X557_DESRD</name>
<dbReference type="OrthoDB" id="2083258at2"/>
<protein>
    <submittedName>
        <fullName evidence="1">Uncharacterized protein</fullName>
    </submittedName>
</protein>
<proteinExistence type="predicted"/>
<dbReference type="Proteomes" id="UP000001052">
    <property type="component" value="Chromosome"/>
</dbReference>
<gene>
    <name evidence="1" type="ordered locus">Dret_2270</name>
</gene>